<dbReference type="OrthoDB" id="654305at2"/>
<keyword evidence="2 3" id="KW-0040">ANK repeat</keyword>
<dbReference type="Proteomes" id="UP000321513">
    <property type="component" value="Unassembled WGS sequence"/>
</dbReference>
<dbReference type="Pfam" id="PF12796">
    <property type="entry name" value="Ank_2"/>
    <property type="match status" value="1"/>
</dbReference>
<dbReference type="PANTHER" id="PTHR24189">
    <property type="entry name" value="MYOTROPHIN"/>
    <property type="match status" value="1"/>
</dbReference>
<organism evidence="4 5">
    <name type="scientific">Segetibacter aerophilus</name>
    <dbReference type="NCBI Taxonomy" id="670293"/>
    <lineage>
        <taxon>Bacteria</taxon>
        <taxon>Pseudomonadati</taxon>
        <taxon>Bacteroidota</taxon>
        <taxon>Chitinophagia</taxon>
        <taxon>Chitinophagales</taxon>
        <taxon>Chitinophagaceae</taxon>
        <taxon>Segetibacter</taxon>
    </lineage>
</organism>
<keyword evidence="1" id="KW-0677">Repeat</keyword>
<dbReference type="EMBL" id="BJYT01000002">
    <property type="protein sequence ID" value="GEO08490.1"/>
    <property type="molecule type" value="Genomic_DNA"/>
</dbReference>
<comment type="caution">
    <text evidence="4">The sequence shown here is derived from an EMBL/GenBank/DDBJ whole genome shotgun (WGS) entry which is preliminary data.</text>
</comment>
<evidence type="ECO:0000313" key="5">
    <source>
        <dbReference type="Proteomes" id="UP000321513"/>
    </source>
</evidence>
<dbReference type="PANTHER" id="PTHR24189:SF50">
    <property type="entry name" value="ANKYRIN REPEAT AND SOCS BOX PROTEIN 2"/>
    <property type="match status" value="1"/>
</dbReference>
<dbReference type="PROSITE" id="PS50088">
    <property type="entry name" value="ANK_REPEAT"/>
    <property type="match status" value="1"/>
</dbReference>
<keyword evidence="5" id="KW-1185">Reference proteome</keyword>
<evidence type="ECO:0000256" key="3">
    <source>
        <dbReference type="PROSITE-ProRule" id="PRU00023"/>
    </source>
</evidence>
<sequence length="247" mass="28228">MDYLEKLITEIELHSPKRIRECFENGIHPNDRYNDRPLIEELISEYPRGPKFKERVRVFVDYGLDFEDKALLSVLLDDPNALSNELGDNRDLVEKRYSLRCDFTPLFEATLLHICAEFNHVSCADVLVSHGADVNAAAGVDEYGFGGQTPVFHTVNQNENLCVDAMNFLLSKGADLEITVKGLRWGKGYEWETFIPAVNPISYAMMGLLPQFQRNEVLIYEVVSILMKTAYGIDYSRPNVPNLYIRK</sequence>
<evidence type="ECO:0000313" key="4">
    <source>
        <dbReference type="EMBL" id="GEO08490.1"/>
    </source>
</evidence>
<dbReference type="InterPro" id="IPR050745">
    <property type="entry name" value="Multifunctional_regulatory"/>
</dbReference>
<dbReference type="Gene3D" id="1.25.40.20">
    <property type="entry name" value="Ankyrin repeat-containing domain"/>
    <property type="match status" value="1"/>
</dbReference>
<feature type="repeat" description="ANK" evidence="3">
    <location>
        <begin position="107"/>
        <end position="139"/>
    </location>
</feature>
<reference evidence="4 5" key="1">
    <citation type="submission" date="2019-07" db="EMBL/GenBank/DDBJ databases">
        <title>Whole genome shotgun sequence of Segetibacter aerophilus NBRC 106135.</title>
        <authorList>
            <person name="Hosoyama A."/>
            <person name="Uohara A."/>
            <person name="Ohji S."/>
            <person name="Ichikawa N."/>
        </authorList>
    </citation>
    <scope>NUCLEOTIDE SEQUENCE [LARGE SCALE GENOMIC DNA]</scope>
    <source>
        <strain evidence="4 5">NBRC 106135</strain>
    </source>
</reference>
<dbReference type="RefSeq" id="WP_147202545.1">
    <property type="nucleotide sequence ID" value="NZ_BJYT01000002.1"/>
</dbReference>
<dbReference type="InterPro" id="IPR036770">
    <property type="entry name" value="Ankyrin_rpt-contain_sf"/>
</dbReference>
<proteinExistence type="predicted"/>
<evidence type="ECO:0000256" key="2">
    <source>
        <dbReference type="ARBA" id="ARBA00023043"/>
    </source>
</evidence>
<accession>A0A512B958</accession>
<dbReference type="AlphaFoldDB" id="A0A512B958"/>
<dbReference type="SMART" id="SM00248">
    <property type="entry name" value="ANK"/>
    <property type="match status" value="2"/>
</dbReference>
<evidence type="ECO:0000256" key="1">
    <source>
        <dbReference type="ARBA" id="ARBA00022737"/>
    </source>
</evidence>
<gene>
    <name evidence="4" type="ORF">SAE01_09860</name>
</gene>
<name>A0A512B958_9BACT</name>
<dbReference type="SUPFAM" id="SSF48403">
    <property type="entry name" value="Ankyrin repeat"/>
    <property type="match status" value="1"/>
</dbReference>
<dbReference type="InterPro" id="IPR002110">
    <property type="entry name" value="Ankyrin_rpt"/>
</dbReference>
<protein>
    <submittedName>
        <fullName evidence="4">Uncharacterized protein</fullName>
    </submittedName>
</protein>